<keyword evidence="1" id="KW-1133">Transmembrane helix</keyword>
<keyword evidence="3" id="KW-1185">Reference proteome</keyword>
<reference evidence="3" key="1">
    <citation type="journal article" date="2019" name="Int. J. Syst. Evol. Microbiol.">
        <title>The Global Catalogue of Microorganisms (GCM) 10K type strain sequencing project: providing services to taxonomists for standard genome sequencing and annotation.</title>
        <authorList>
            <consortium name="The Broad Institute Genomics Platform"/>
            <consortium name="The Broad Institute Genome Sequencing Center for Infectious Disease"/>
            <person name="Wu L."/>
            <person name="Ma J."/>
        </authorList>
    </citation>
    <scope>NUCLEOTIDE SEQUENCE [LARGE SCALE GENOMIC DNA]</scope>
    <source>
        <strain evidence="3">NBRC 15640</strain>
    </source>
</reference>
<dbReference type="Pfam" id="PF17323">
    <property type="entry name" value="ToxS"/>
    <property type="match status" value="1"/>
</dbReference>
<evidence type="ECO:0000256" key="1">
    <source>
        <dbReference type="SAM" id="Phobius"/>
    </source>
</evidence>
<protein>
    <submittedName>
        <fullName evidence="2">Transmembrane regulatory protein ToxS</fullName>
    </submittedName>
</protein>
<sequence>MNMSKNLKIAIVMLIVSVLTSVWIYTQFGAKVENVLTSREWQSRMVTRLFIESDTEQDEVIGPLRKATIDSNVKYLPNGTYLRVSRINLYTGTHEKQTSSTINVSENGSWELSDNYLLIEPNEFKDISSNQGEDFTNKQLKVITQIFKMDAQQSRRVEIINAKALLMTSLDHGSTVLYSH</sequence>
<accession>A0AAV5NL46</accession>
<dbReference type="RefSeq" id="WP_126608799.1">
    <property type="nucleotide sequence ID" value="NZ_AP025144.1"/>
</dbReference>
<dbReference type="InterPro" id="IPR035288">
    <property type="entry name" value="ToxS"/>
</dbReference>
<name>A0AAV5NL46_9VIBR</name>
<dbReference type="EMBL" id="BSNX01000007">
    <property type="protein sequence ID" value="GLQ71381.1"/>
    <property type="molecule type" value="Genomic_DNA"/>
</dbReference>
<evidence type="ECO:0000313" key="3">
    <source>
        <dbReference type="Proteomes" id="UP001156690"/>
    </source>
</evidence>
<gene>
    <name evidence="2" type="primary">toxS</name>
    <name evidence="2" type="ORF">GCM10007932_07410</name>
</gene>
<keyword evidence="1" id="KW-0472">Membrane</keyword>
<evidence type="ECO:0000313" key="2">
    <source>
        <dbReference type="EMBL" id="GLQ71381.1"/>
    </source>
</evidence>
<dbReference type="AlphaFoldDB" id="A0AAV5NL46"/>
<keyword evidence="1 2" id="KW-0812">Transmembrane</keyword>
<dbReference type="GO" id="GO:0016020">
    <property type="term" value="C:membrane"/>
    <property type="evidence" value="ECO:0007669"/>
    <property type="project" value="InterPro"/>
</dbReference>
<organism evidence="2 3">
    <name type="scientific">Vibrio penaeicida</name>
    <dbReference type="NCBI Taxonomy" id="104609"/>
    <lineage>
        <taxon>Bacteria</taxon>
        <taxon>Pseudomonadati</taxon>
        <taxon>Pseudomonadota</taxon>
        <taxon>Gammaproteobacteria</taxon>
        <taxon>Vibrionales</taxon>
        <taxon>Vibrionaceae</taxon>
        <taxon>Vibrio</taxon>
    </lineage>
</organism>
<comment type="caution">
    <text evidence="2">The sequence shown here is derived from an EMBL/GenBank/DDBJ whole genome shotgun (WGS) entry which is preliminary data.</text>
</comment>
<feature type="transmembrane region" description="Helical" evidence="1">
    <location>
        <begin position="7"/>
        <end position="26"/>
    </location>
</feature>
<dbReference type="Proteomes" id="UP001156690">
    <property type="component" value="Unassembled WGS sequence"/>
</dbReference>
<proteinExistence type="predicted"/>